<evidence type="ECO:0000256" key="1">
    <source>
        <dbReference type="ARBA" id="ARBA00008791"/>
    </source>
</evidence>
<dbReference type="RefSeq" id="WP_014185386.1">
    <property type="nucleotide sequence ID" value="NC_016584.1"/>
</dbReference>
<reference evidence="3 4" key="2">
    <citation type="journal article" date="2012" name="J. Bacteriol.">
        <title>Complete genome sequences of Desulfosporosinus orientis DSM765T, Desulfosporosinus youngiae DSM17734T, Desulfosporosinus meridiei DSM13257T, and Desulfosporosinus acidiphilus DSM22704T.</title>
        <authorList>
            <person name="Pester M."/>
            <person name="Brambilla E."/>
            <person name="Alazard D."/>
            <person name="Rattei T."/>
            <person name="Weinmaier T."/>
            <person name="Han J."/>
            <person name="Lucas S."/>
            <person name="Lapidus A."/>
            <person name="Cheng J.F."/>
            <person name="Goodwin L."/>
            <person name="Pitluck S."/>
            <person name="Peters L."/>
            <person name="Ovchinnikova G."/>
            <person name="Teshima H."/>
            <person name="Detter J.C."/>
            <person name="Han C.S."/>
            <person name="Tapia R."/>
            <person name="Land M.L."/>
            <person name="Hauser L."/>
            <person name="Kyrpides N.C."/>
            <person name="Ivanova N.N."/>
            <person name="Pagani I."/>
            <person name="Huntmann M."/>
            <person name="Wei C.L."/>
            <person name="Davenport K.W."/>
            <person name="Daligault H."/>
            <person name="Chain P.S."/>
            <person name="Chen A."/>
            <person name="Mavromatis K."/>
            <person name="Markowitz V."/>
            <person name="Szeto E."/>
            <person name="Mikhailova N."/>
            <person name="Pati A."/>
            <person name="Wagner M."/>
            <person name="Woyke T."/>
            <person name="Ollivier B."/>
            <person name="Klenk H.P."/>
            <person name="Spring S."/>
            <person name="Loy A."/>
        </authorList>
    </citation>
    <scope>NUCLEOTIDE SEQUENCE [LARGE SCALE GENOMIC DNA]</scope>
    <source>
        <strain evidence="4">ATCC 19365 / DSM 765 / NCIMB 8382 / VKM B-1628</strain>
    </source>
</reference>
<dbReference type="PANTHER" id="PTHR46268:SF6">
    <property type="entry name" value="UNIVERSAL STRESS PROTEIN UP12"/>
    <property type="match status" value="1"/>
</dbReference>
<feature type="domain" description="UspA" evidence="2">
    <location>
        <begin position="6"/>
        <end position="145"/>
    </location>
</feature>
<gene>
    <name evidence="3" type="ordered locus">Desor_3058</name>
</gene>
<dbReference type="InterPro" id="IPR014729">
    <property type="entry name" value="Rossmann-like_a/b/a_fold"/>
</dbReference>
<name>G7WID0_DESOD</name>
<proteinExistence type="inferred from homology"/>
<dbReference type="HOGENOM" id="CLU_049301_11_2_9"/>
<reference evidence="4" key="1">
    <citation type="submission" date="2011-11" db="EMBL/GenBank/DDBJ databases">
        <title>Complete sequence of Desulfosporosinus orientis DSM 765.</title>
        <authorList>
            <person name="Lucas S."/>
            <person name="Han J."/>
            <person name="Lapidus A."/>
            <person name="Cheng J.-F."/>
            <person name="Goodwin L."/>
            <person name="Pitluck S."/>
            <person name="Peters L."/>
            <person name="Ovchinnikova G."/>
            <person name="Teshima H."/>
            <person name="Detter J.C."/>
            <person name="Han C."/>
            <person name="Tapia R."/>
            <person name="Land M."/>
            <person name="Hauser L."/>
            <person name="Kyrpides N."/>
            <person name="Ivanova N."/>
            <person name="Pagani I."/>
            <person name="Pester M."/>
            <person name="Spring S."/>
            <person name="Ollivier B."/>
            <person name="Rattei T."/>
            <person name="Klenk H.-P."/>
            <person name="Wagner M."/>
            <person name="Loy A."/>
            <person name="Woyke T."/>
        </authorList>
    </citation>
    <scope>NUCLEOTIDE SEQUENCE [LARGE SCALE GENOMIC DNA]</scope>
    <source>
        <strain evidence="4">ATCC 19365 / DSM 765 / NCIMB 8382 / VKM B-1628</strain>
    </source>
</reference>
<dbReference type="InterPro" id="IPR006015">
    <property type="entry name" value="Universal_stress_UspA"/>
</dbReference>
<dbReference type="Proteomes" id="UP000006346">
    <property type="component" value="Chromosome"/>
</dbReference>
<comment type="similarity">
    <text evidence="1">Belongs to the universal stress protein A family.</text>
</comment>
<evidence type="ECO:0000259" key="2">
    <source>
        <dbReference type="Pfam" id="PF00582"/>
    </source>
</evidence>
<dbReference type="InterPro" id="IPR006016">
    <property type="entry name" value="UspA"/>
</dbReference>
<dbReference type="PANTHER" id="PTHR46268">
    <property type="entry name" value="STRESS RESPONSE PROTEIN NHAX"/>
    <property type="match status" value="1"/>
</dbReference>
<evidence type="ECO:0000313" key="4">
    <source>
        <dbReference type="Proteomes" id="UP000006346"/>
    </source>
</evidence>
<dbReference type="eggNOG" id="COG0589">
    <property type="taxonomic scope" value="Bacteria"/>
</dbReference>
<keyword evidence="4" id="KW-1185">Reference proteome</keyword>
<dbReference type="EMBL" id="CP003108">
    <property type="protein sequence ID" value="AET68578.1"/>
    <property type="molecule type" value="Genomic_DNA"/>
</dbReference>
<dbReference type="Gene3D" id="3.40.50.620">
    <property type="entry name" value="HUPs"/>
    <property type="match status" value="1"/>
</dbReference>
<dbReference type="Pfam" id="PF00582">
    <property type="entry name" value="Usp"/>
    <property type="match status" value="1"/>
</dbReference>
<sequence length="145" mass="15608">MLKVINKILVPTDGSEYSKHALAAALQYAEQYQSKIKLIHVVHQPISSMTVSAEIYSFSLTEEQINEIGNTIMEKTLVGNDISKVSIEKEISEGYPATVILDEIKEGIDLVVMGTSGHGPLAGALIGSVTQRVLADATCPVLIVK</sequence>
<dbReference type="PATRIC" id="fig|768706.3.peg.3074"/>
<protein>
    <submittedName>
        <fullName evidence="3">Universal stress protein UspA-like protein</fullName>
    </submittedName>
</protein>
<dbReference type="PRINTS" id="PR01438">
    <property type="entry name" value="UNVRSLSTRESS"/>
</dbReference>
<dbReference type="STRING" id="768706.Desor_3058"/>
<evidence type="ECO:0000313" key="3">
    <source>
        <dbReference type="EMBL" id="AET68578.1"/>
    </source>
</evidence>
<dbReference type="AlphaFoldDB" id="G7WID0"/>
<organism evidence="3 4">
    <name type="scientific">Desulfosporosinus orientis (strain ATCC 19365 / DSM 765 / NCIMB 8382 / VKM B-1628 / Singapore I)</name>
    <name type="common">Desulfotomaculum orientis</name>
    <dbReference type="NCBI Taxonomy" id="768706"/>
    <lineage>
        <taxon>Bacteria</taxon>
        <taxon>Bacillati</taxon>
        <taxon>Bacillota</taxon>
        <taxon>Clostridia</taxon>
        <taxon>Eubacteriales</taxon>
        <taxon>Desulfitobacteriaceae</taxon>
        <taxon>Desulfosporosinus</taxon>
    </lineage>
</organism>
<dbReference type="SUPFAM" id="SSF52402">
    <property type="entry name" value="Adenine nucleotide alpha hydrolases-like"/>
    <property type="match status" value="1"/>
</dbReference>
<accession>G7WID0</accession>
<dbReference type="KEGG" id="dor:Desor_3058"/>
<dbReference type="CDD" id="cd00293">
    <property type="entry name" value="USP-like"/>
    <property type="match status" value="1"/>
</dbReference>